<evidence type="ECO:0000256" key="2">
    <source>
        <dbReference type="ARBA" id="ARBA00022527"/>
    </source>
</evidence>
<comment type="catalytic activity">
    <reaction evidence="17">
        <text>L-threonyl-[protein] + ATP = O-phospho-L-threonyl-[protein] + ADP + H(+)</text>
        <dbReference type="Rhea" id="RHEA:46608"/>
        <dbReference type="Rhea" id="RHEA-COMP:11060"/>
        <dbReference type="Rhea" id="RHEA-COMP:11605"/>
        <dbReference type="ChEBI" id="CHEBI:15378"/>
        <dbReference type="ChEBI" id="CHEBI:30013"/>
        <dbReference type="ChEBI" id="CHEBI:30616"/>
        <dbReference type="ChEBI" id="CHEBI:61977"/>
        <dbReference type="ChEBI" id="CHEBI:456216"/>
        <dbReference type="EC" id="2.7.11.1"/>
    </reaction>
    <physiologicalReaction direction="left-to-right" evidence="17">
        <dbReference type="Rhea" id="RHEA:46609"/>
    </physiologicalReaction>
</comment>
<evidence type="ECO:0000256" key="12">
    <source>
        <dbReference type="ARBA" id="ARBA00037982"/>
    </source>
</evidence>
<evidence type="ECO:0000313" key="23">
    <source>
        <dbReference type="EMBL" id="NXX29189.1"/>
    </source>
</evidence>
<evidence type="ECO:0000256" key="4">
    <source>
        <dbReference type="ARBA" id="ARBA00022679"/>
    </source>
</evidence>
<keyword evidence="8 19" id="KW-0067">ATP-binding</keyword>
<organism evidence="23 24">
    <name type="scientific">Nicator chloris</name>
    <dbReference type="NCBI Taxonomy" id="237433"/>
    <lineage>
        <taxon>Eukaryota</taxon>
        <taxon>Metazoa</taxon>
        <taxon>Chordata</taxon>
        <taxon>Craniata</taxon>
        <taxon>Vertebrata</taxon>
        <taxon>Euteleostomi</taxon>
        <taxon>Archelosauria</taxon>
        <taxon>Archosauria</taxon>
        <taxon>Dinosauria</taxon>
        <taxon>Saurischia</taxon>
        <taxon>Theropoda</taxon>
        <taxon>Coelurosauria</taxon>
        <taxon>Aves</taxon>
        <taxon>Neognathae</taxon>
        <taxon>Neoaves</taxon>
        <taxon>Telluraves</taxon>
        <taxon>Australaves</taxon>
        <taxon>Passeriformes</taxon>
        <taxon>Sylvioidea</taxon>
        <taxon>Pycnonotidae</taxon>
        <taxon>Nicator</taxon>
    </lineage>
</organism>
<proteinExistence type="inferred from homology"/>
<evidence type="ECO:0000256" key="3">
    <source>
        <dbReference type="ARBA" id="ARBA00022553"/>
    </source>
</evidence>
<dbReference type="GO" id="GO:0004694">
    <property type="term" value="F:eukaryotic translation initiation factor 2alpha kinase activity"/>
    <property type="evidence" value="ECO:0007669"/>
    <property type="project" value="TreeGrafter"/>
</dbReference>
<dbReference type="EMBL" id="WAAE01010328">
    <property type="protein sequence ID" value="NXX29189.1"/>
    <property type="molecule type" value="Genomic_DNA"/>
</dbReference>
<evidence type="ECO:0000256" key="6">
    <source>
        <dbReference type="ARBA" id="ARBA00022741"/>
    </source>
</evidence>
<dbReference type="AlphaFoldDB" id="A0A852HWI1"/>
<dbReference type="PROSITE" id="PS00108">
    <property type="entry name" value="PROTEIN_KINASE_ST"/>
    <property type="match status" value="1"/>
</dbReference>
<dbReference type="InterPro" id="IPR017441">
    <property type="entry name" value="Protein_kinase_ATP_BS"/>
</dbReference>
<evidence type="ECO:0000256" key="7">
    <source>
        <dbReference type="ARBA" id="ARBA00022777"/>
    </source>
</evidence>
<evidence type="ECO:0000256" key="1">
    <source>
        <dbReference type="ARBA" id="ARBA00012513"/>
    </source>
</evidence>
<dbReference type="PANTHER" id="PTHR11042">
    <property type="entry name" value="EUKARYOTIC TRANSLATION INITIATION FACTOR 2-ALPHA KINASE EIF2-ALPHA KINASE -RELATED"/>
    <property type="match status" value="1"/>
</dbReference>
<dbReference type="Gene3D" id="3.30.200.20">
    <property type="entry name" value="Phosphorylase Kinase, domain 1"/>
    <property type="match status" value="1"/>
</dbReference>
<accession>A0A852HWI1</accession>
<keyword evidence="9" id="KW-0832">Ubl conjugation</keyword>
<feature type="non-terminal residue" evidence="23">
    <location>
        <position position="1"/>
    </location>
</feature>
<dbReference type="InterPro" id="IPR054521">
    <property type="entry name" value="HRI2_3H"/>
</dbReference>
<evidence type="ECO:0000256" key="11">
    <source>
        <dbReference type="ARBA" id="ARBA00023193"/>
    </source>
</evidence>
<keyword evidence="5" id="KW-0677">Repeat</keyword>
<evidence type="ECO:0000259" key="22">
    <source>
        <dbReference type="PROSITE" id="PS50011"/>
    </source>
</evidence>
<dbReference type="EC" id="2.7.11.1" evidence="1"/>
<evidence type="ECO:0000256" key="5">
    <source>
        <dbReference type="ARBA" id="ARBA00022737"/>
    </source>
</evidence>
<feature type="region of interest" description="Disordered" evidence="21">
    <location>
        <begin position="1"/>
        <end position="29"/>
    </location>
</feature>
<gene>
    <name evidence="23" type="primary">Eif2ak1</name>
    <name evidence="23" type="ORF">NICCHL_R04827</name>
</gene>
<evidence type="ECO:0000313" key="24">
    <source>
        <dbReference type="Proteomes" id="UP000653383"/>
    </source>
</evidence>
<keyword evidence="10" id="KW-1015">Disulfide bond</keyword>
<evidence type="ECO:0000256" key="9">
    <source>
        <dbReference type="ARBA" id="ARBA00022843"/>
    </source>
</evidence>
<comment type="caution">
    <text evidence="23">The sequence shown here is derived from an EMBL/GenBank/DDBJ whole genome shotgun (WGS) entry which is preliminary data.</text>
</comment>
<keyword evidence="6 19" id="KW-0547">Nucleotide-binding</keyword>
<keyword evidence="24" id="KW-1185">Reference proteome</keyword>
<evidence type="ECO:0000256" key="15">
    <source>
        <dbReference type="ARBA" id="ARBA00042914"/>
    </source>
</evidence>
<dbReference type="GO" id="GO:0005524">
    <property type="term" value="F:ATP binding"/>
    <property type="evidence" value="ECO:0007669"/>
    <property type="project" value="UniProtKB-UniRule"/>
</dbReference>
<evidence type="ECO:0000256" key="17">
    <source>
        <dbReference type="ARBA" id="ARBA00048659"/>
    </source>
</evidence>
<evidence type="ECO:0000256" key="13">
    <source>
        <dbReference type="ARBA" id="ARBA00040433"/>
    </source>
</evidence>
<evidence type="ECO:0000256" key="19">
    <source>
        <dbReference type="PROSITE-ProRule" id="PRU10141"/>
    </source>
</evidence>
<feature type="binding site" evidence="19">
    <location>
        <position position="185"/>
    </location>
    <ligand>
        <name>ATP</name>
        <dbReference type="ChEBI" id="CHEBI:30616"/>
    </ligand>
</feature>
<dbReference type="Proteomes" id="UP000653383">
    <property type="component" value="Unassembled WGS sequence"/>
</dbReference>
<keyword evidence="20" id="KW-0175">Coiled coil</keyword>
<dbReference type="InterPro" id="IPR011009">
    <property type="entry name" value="Kinase-like_dom_sf"/>
</dbReference>
<comment type="subunit">
    <text evidence="16">Synthesized in an inactive form that binds to the N-terminal domain of CDC37. Has to be associated with a multiprotein complex containing Hsp90, CDC37 and PPP5C for maturation and activation by autophosphorylation. The phosphatase PPP5C modulates this activation. Homodimer; homodimerizes in presence of heme, forming a disulfide-linked inactive homodimer. Interacts with DELE1; binds both to full-length DELE1 and processed form of DELE1 (S-DELE1) in response to stress, leading to activate its protein kinase activity and trigger the integrated stress response (ISR).</text>
</comment>
<dbReference type="SMART" id="SM00220">
    <property type="entry name" value="S_TKc"/>
    <property type="match status" value="1"/>
</dbReference>
<dbReference type="PANTHER" id="PTHR11042:SF160">
    <property type="entry name" value="EUKARYOTIC TRANSLATION INITIATION FACTOR 2-ALPHA KINASE 1"/>
    <property type="match status" value="1"/>
</dbReference>
<keyword evidence="2" id="KW-0723">Serine/threonine-protein kinase</keyword>
<dbReference type="SUPFAM" id="SSF56112">
    <property type="entry name" value="Protein kinase-like (PK-like)"/>
    <property type="match status" value="1"/>
</dbReference>
<feature type="coiled-coil region" evidence="20">
    <location>
        <begin position="595"/>
        <end position="629"/>
    </location>
</feature>
<dbReference type="OrthoDB" id="1405469at2759"/>
<keyword evidence="4" id="KW-0808">Transferase</keyword>
<evidence type="ECO:0000256" key="10">
    <source>
        <dbReference type="ARBA" id="ARBA00023157"/>
    </source>
</evidence>
<evidence type="ECO:0000256" key="14">
    <source>
        <dbReference type="ARBA" id="ARBA00042456"/>
    </source>
</evidence>
<keyword evidence="11" id="KW-0652">Protein synthesis inhibitor</keyword>
<dbReference type="GO" id="GO:0005634">
    <property type="term" value="C:nucleus"/>
    <property type="evidence" value="ECO:0007669"/>
    <property type="project" value="TreeGrafter"/>
</dbReference>
<dbReference type="GO" id="GO:0017148">
    <property type="term" value="P:negative regulation of translation"/>
    <property type="evidence" value="ECO:0007669"/>
    <property type="project" value="UniProtKB-KW"/>
</dbReference>
<dbReference type="FunFam" id="1.10.510.10:FF:000375">
    <property type="entry name" value="Putative eukaryotic translation initiation factor 2-alpha kinase 1"/>
    <property type="match status" value="1"/>
</dbReference>
<dbReference type="InterPro" id="IPR050339">
    <property type="entry name" value="CC_SR_Kinase"/>
</dbReference>
<evidence type="ECO:0000256" key="8">
    <source>
        <dbReference type="ARBA" id="ARBA00022840"/>
    </source>
</evidence>
<evidence type="ECO:0000256" key="20">
    <source>
        <dbReference type="SAM" id="Coils"/>
    </source>
</evidence>
<dbReference type="GO" id="GO:0005737">
    <property type="term" value="C:cytoplasm"/>
    <property type="evidence" value="ECO:0007669"/>
    <property type="project" value="TreeGrafter"/>
</dbReference>
<comment type="similarity">
    <text evidence="12">Belongs to the protein kinase superfamily. Ser/Thr protein kinase family. GCN2 subfamily.</text>
</comment>
<keyword evidence="3" id="KW-0597">Phosphoprotein</keyword>
<dbReference type="InterPro" id="IPR008271">
    <property type="entry name" value="Ser/Thr_kinase_AS"/>
</dbReference>
<evidence type="ECO:0000256" key="18">
    <source>
        <dbReference type="ARBA" id="ARBA00048977"/>
    </source>
</evidence>
<keyword evidence="7 23" id="KW-0418">Kinase</keyword>
<dbReference type="InterPro" id="IPR000719">
    <property type="entry name" value="Prot_kinase_dom"/>
</dbReference>
<dbReference type="Gene3D" id="1.10.510.10">
    <property type="entry name" value="Transferase(Phosphotransferase) domain 1"/>
    <property type="match status" value="1"/>
</dbReference>
<sequence>RGGRAAALRAPMPAIEFPEESPEPRFDESDVPAELRVANGSQKFVKFTSTIQNQLLLVSLLEHLCHMYTHNPVHSRGLFRILRQTFTRTGLLSPFVFCDEFSTVRLQHNRAITELMKAANQQILNGVSFVTYLWQPLQEKEVLFEAQTSRYLNEFEEVARLGRGGYGKVFKVRNKLDGQFYAIKKIKIKKATRRDCMKVLREVKVLAGLQHPNIVGYHTAWMEQVQTVHPKGKYSSLCNSCLHLTTCVLDHCHIQSVESGSSIIFADLTSEEKKSCDSTSLKNVCRESVQSMDVRNDFTNSDSQECVKSNKSELSRELQEGFVNNVYTDVDNHSTQGPHSALDQDASTQNESCSESKSCSEGCSKKEVALCGEFEVEYHLMLHIQMQLCEISLWDWIADRNKRCNKRSEDTSSPYHLVDVRWTMKIFQEVVEGVCYIHSMGVMHRDIKPRNIFLHGADHQVKIGDFGLACKDLLWDDTDQWFQTERINGLAHTSGVGTCLYASPEQLQGSHYDFKSDMYSMGVILLELFQPFGTEMERTEVLTRLRTGQIPHTFHKKWPTQAKYVKLLTSPRATERPTAAQLRDSELFHTTDQVISNLQQKVRQQEEEIEKLRETIRLLSEEQDEQTRLGSPV</sequence>
<comment type="catalytic activity">
    <reaction evidence="18">
        <text>L-seryl-[protein] + ATP = O-phospho-L-seryl-[protein] + ADP + H(+)</text>
        <dbReference type="Rhea" id="RHEA:17989"/>
        <dbReference type="Rhea" id="RHEA-COMP:9863"/>
        <dbReference type="Rhea" id="RHEA-COMP:11604"/>
        <dbReference type="ChEBI" id="CHEBI:15378"/>
        <dbReference type="ChEBI" id="CHEBI:29999"/>
        <dbReference type="ChEBI" id="CHEBI:30616"/>
        <dbReference type="ChEBI" id="CHEBI:83421"/>
        <dbReference type="ChEBI" id="CHEBI:456216"/>
        <dbReference type="EC" id="2.7.11.1"/>
    </reaction>
    <physiologicalReaction direction="left-to-right" evidence="18">
        <dbReference type="Rhea" id="RHEA:17990"/>
    </physiologicalReaction>
</comment>
<feature type="non-terminal residue" evidence="23">
    <location>
        <position position="633"/>
    </location>
</feature>
<dbReference type="PROSITE" id="PS50011">
    <property type="entry name" value="PROTEIN_KINASE_DOM"/>
    <property type="match status" value="1"/>
</dbReference>
<protein>
    <recommendedName>
        <fullName evidence="13">Eukaryotic translation initiation factor 2-alpha kinase 1</fullName>
        <ecNumber evidence="1">2.7.11.1</ecNumber>
    </recommendedName>
    <alternativeName>
        <fullName evidence="15">Heme-regulated eukaryotic initiation factor eIF-2-alpha kinase</fullName>
    </alternativeName>
    <alternativeName>
        <fullName evidence="14">Hemin-sensitive initiation factor 2-alpha kinase</fullName>
    </alternativeName>
</protein>
<evidence type="ECO:0000256" key="21">
    <source>
        <dbReference type="SAM" id="MobiDB-lite"/>
    </source>
</evidence>
<dbReference type="Pfam" id="PF22949">
    <property type="entry name" value="HRI2_3H"/>
    <property type="match status" value="1"/>
</dbReference>
<dbReference type="Pfam" id="PF00069">
    <property type="entry name" value="Pkinase"/>
    <property type="match status" value="2"/>
</dbReference>
<dbReference type="CDD" id="cd14049">
    <property type="entry name" value="STKc_EIF2AK1_HRI"/>
    <property type="match status" value="1"/>
</dbReference>
<dbReference type="PROSITE" id="PS00107">
    <property type="entry name" value="PROTEIN_KINASE_ATP"/>
    <property type="match status" value="1"/>
</dbReference>
<name>A0A852HWI1_9PASS</name>
<evidence type="ECO:0000256" key="16">
    <source>
        <dbReference type="ARBA" id="ARBA00046654"/>
    </source>
</evidence>
<feature type="domain" description="Protein kinase" evidence="22">
    <location>
        <begin position="155"/>
        <end position="588"/>
    </location>
</feature>
<reference evidence="23" key="1">
    <citation type="submission" date="2020-02" db="EMBL/GenBank/DDBJ databases">
        <title>Bird 10,000 Genomes (B10K) Project - Family phase.</title>
        <authorList>
            <person name="Zhang G."/>
        </authorList>
    </citation>
    <scope>NUCLEOTIDE SEQUENCE</scope>
    <source>
        <strain evidence="23">B10K-DU-002-40</strain>
        <tissue evidence="23">Muscle</tissue>
    </source>
</reference>